<dbReference type="PANTHER" id="PTHR30015">
    <property type="entry name" value="MRR RESTRICTION SYSTEM PROTEIN"/>
    <property type="match status" value="1"/>
</dbReference>
<name>A0A6G4UCT3_9ACTN</name>
<evidence type="ECO:0000259" key="1">
    <source>
        <dbReference type="Pfam" id="PF04471"/>
    </source>
</evidence>
<organism evidence="2 3">
    <name type="scientific">Streptomyces coryli</name>
    <dbReference type="NCBI Taxonomy" id="1128680"/>
    <lineage>
        <taxon>Bacteria</taxon>
        <taxon>Bacillati</taxon>
        <taxon>Actinomycetota</taxon>
        <taxon>Actinomycetes</taxon>
        <taxon>Kitasatosporales</taxon>
        <taxon>Streptomycetaceae</taxon>
        <taxon>Streptomyces</taxon>
    </lineage>
</organism>
<dbReference type="RefSeq" id="WP_165244472.1">
    <property type="nucleotide sequence ID" value="NZ_JAAKZV010000301.1"/>
</dbReference>
<protein>
    <submittedName>
        <fullName evidence="2">Restriction endonuclease</fullName>
    </submittedName>
</protein>
<dbReference type="Proteomes" id="UP000481583">
    <property type="component" value="Unassembled WGS sequence"/>
</dbReference>
<dbReference type="Pfam" id="PF04471">
    <property type="entry name" value="Mrr_cat"/>
    <property type="match status" value="1"/>
</dbReference>
<dbReference type="PANTHER" id="PTHR30015:SF6">
    <property type="entry name" value="SLL1429 PROTEIN"/>
    <property type="match status" value="1"/>
</dbReference>
<dbReference type="InterPro" id="IPR052906">
    <property type="entry name" value="Type_IV_Methyl-Rstrct_Enzyme"/>
</dbReference>
<dbReference type="GO" id="GO:0009307">
    <property type="term" value="P:DNA restriction-modification system"/>
    <property type="evidence" value="ECO:0007669"/>
    <property type="project" value="InterPro"/>
</dbReference>
<dbReference type="SUPFAM" id="SSF52980">
    <property type="entry name" value="Restriction endonuclease-like"/>
    <property type="match status" value="1"/>
</dbReference>
<dbReference type="AlphaFoldDB" id="A0A6G4UCT3"/>
<evidence type="ECO:0000313" key="2">
    <source>
        <dbReference type="EMBL" id="NGN69486.1"/>
    </source>
</evidence>
<dbReference type="GO" id="GO:0015666">
    <property type="term" value="F:restriction endodeoxyribonuclease activity"/>
    <property type="evidence" value="ECO:0007669"/>
    <property type="project" value="TreeGrafter"/>
</dbReference>
<dbReference type="Gene3D" id="3.40.1350.10">
    <property type="match status" value="1"/>
</dbReference>
<keyword evidence="2" id="KW-0378">Hydrolase</keyword>
<sequence length="343" mass="38394">MSEHGETALLESRTLRDSVMRRTEVLDRVKALSLLPDGTYVTTAMVAAYFEVGENVIRAMVHDHQEELAANGYRVLSGAELSYFKQLCGMQSKARAVALFSRRTVLNVAMLLRDSEVARQVRIYLLDIEEQGRQQPVDNLSHELVESLVERMERTAQAAVGRLLPMINALIESAGEQRRATLALTERAQRMEVELTRVGRDVQGHELALQDRTLAGVMADIDAMNWRDFELYVAELCIRDGCTNVRVIGGKDRGVDIVGVTPDGSRLIVQCKRYQPFRSVWSADMQRFLGAAKVQHRAEVALFVASCPFSREALAIAREYGVTPVDRAMLQVWAAGSRLQPFT</sequence>
<gene>
    <name evidence="2" type="ORF">G5C51_37065</name>
</gene>
<dbReference type="InterPro" id="IPR011335">
    <property type="entry name" value="Restrct_endonuc-II-like"/>
</dbReference>
<proteinExistence type="predicted"/>
<feature type="domain" description="Restriction endonuclease type IV Mrr" evidence="1">
    <location>
        <begin position="221"/>
        <end position="331"/>
    </location>
</feature>
<comment type="caution">
    <text evidence="2">The sequence shown here is derived from an EMBL/GenBank/DDBJ whole genome shotgun (WGS) entry which is preliminary data.</text>
</comment>
<dbReference type="InterPro" id="IPR011856">
    <property type="entry name" value="tRNA_endonuc-like_dom_sf"/>
</dbReference>
<reference evidence="2 3" key="1">
    <citation type="submission" date="2020-02" db="EMBL/GenBank/DDBJ databases">
        <title>Whole-genome analyses of novel actinobacteria.</title>
        <authorList>
            <person name="Sahin N."/>
        </authorList>
    </citation>
    <scope>NUCLEOTIDE SEQUENCE [LARGE SCALE GENOMIC DNA]</scope>
    <source>
        <strain evidence="2 3">A7024</strain>
    </source>
</reference>
<evidence type="ECO:0000313" key="3">
    <source>
        <dbReference type="Proteomes" id="UP000481583"/>
    </source>
</evidence>
<dbReference type="InterPro" id="IPR007560">
    <property type="entry name" value="Restrct_endonuc_IV_Mrr"/>
</dbReference>
<accession>A0A6G4UCT3</accession>
<keyword evidence="2" id="KW-0255">Endonuclease</keyword>
<dbReference type="GO" id="GO:0003677">
    <property type="term" value="F:DNA binding"/>
    <property type="evidence" value="ECO:0007669"/>
    <property type="project" value="InterPro"/>
</dbReference>
<keyword evidence="2" id="KW-0540">Nuclease</keyword>
<dbReference type="EMBL" id="JAAKZV010000301">
    <property type="protein sequence ID" value="NGN69486.1"/>
    <property type="molecule type" value="Genomic_DNA"/>
</dbReference>
<keyword evidence="3" id="KW-1185">Reference proteome</keyword>